<comment type="caution">
    <text evidence="12">The sequence shown here is derived from an EMBL/GenBank/DDBJ whole genome shotgun (WGS) entry which is preliminary data.</text>
</comment>
<feature type="transmembrane region" description="Helical" evidence="8">
    <location>
        <begin position="121"/>
        <end position="141"/>
    </location>
</feature>
<dbReference type="Gene3D" id="1.10.287.1260">
    <property type="match status" value="1"/>
</dbReference>
<evidence type="ECO:0000256" key="2">
    <source>
        <dbReference type="ARBA" id="ARBA00008017"/>
    </source>
</evidence>
<dbReference type="Pfam" id="PF21082">
    <property type="entry name" value="MS_channel_3rd"/>
    <property type="match status" value="1"/>
</dbReference>
<keyword evidence="6 8" id="KW-0472">Membrane</keyword>
<evidence type="ECO:0000259" key="11">
    <source>
        <dbReference type="Pfam" id="PF21088"/>
    </source>
</evidence>
<evidence type="ECO:0000256" key="6">
    <source>
        <dbReference type="ARBA" id="ARBA00023136"/>
    </source>
</evidence>
<dbReference type="PANTHER" id="PTHR30460:SF0">
    <property type="entry name" value="MODERATE CONDUCTANCE MECHANOSENSITIVE CHANNEL YBIO"/>
    <property type="match status" value="1"/>
</dbReference>
<evidence type="ECO:0000256" key="7">
    <source>
        <dbReference type="ARBA" id="ARBA00059688"/>
    </source>
</evidence>
<accession>A0A559IQ98</accession>
<dbReference type="SUPFAM" id="SSF82689">
    <property type="entry name" value="Mechanosensitive channel protein MscS (YggB), C-terminal domain"/>
    <property type="match status" value="1"/>
</dbReference>
<dbReference type="GO" id="GO:0005886">
    <property type="term" value="C:plasma membrane"/>
    <property type="evidence" value="ECO:0007669"/>
    <property type="project" value="UniProtKB-SubCell"/>
</dbReference>
<evidence type="ECO:0000313" key="12">
    <source>
        <dbReference type="EMBL" id="TVX89808.1"/>
    </source>
</evidence>
<dbReference type="FunFam" id="2.30.30.60:FF:000001">
    <property type="entry name" value="MscS Mechanosensitive ion channel"/>
    <property type="match status" value="1"/>
</dbReference>
<dbReference type="Pfam" id="PF00924">
    <property type="entry name" value="MS_channel_2nd"/>
    <property type="match status" value="1"/>
</dbReference>
<dbReference type="InterPro" id="IPR049278">
    <property type="entry name" value="MS_channel_C"/>
</dbReference>
<keyword evidence="3" id="KW-1003">Cell membrane</keyword>
<evidence type="ECO:0000256" key="3">
    <source>
        <dbReference type="ARBA" id="ARBA00022475"/>
    </source>
</evidence>
<dbReference type="PANTHER" id="PTHR30460">
    <property type="entry name" value="MODERATE CONDUCTANCE MECHANOSENSITIVE CHANNEL YBIO"/>
    <property type="match status" value="1"/>
</dbReference>
<sequence length="314" mass="35071">MLNSYFVAEPTNVEPDIQQTLTVFERWKDDFVSWVMNSQTWEVMLVALIKIAFITIITRLAIFVVHRMIDHAMKSKDHARINVNPRRLFTVGKLLKNMISLVMNFIMIMFILSVFNVNLAPLLAGAGVIGLAVGFGAQSLVKDVMTGFFIIFEDQFAVGDVVAINQFQGTVEMIGLRSTRIHSWTGEVHIVPNGNITDVTNFSLNNSIAVVDVSIAYEENIDRATEIMKETLEKLPEQNTNMVKVPQVLGVQSLAASGITIRIIAECKPFTQAVVSRLINLEVKKSLDEHGIEIPYPKMVTYHRQEQGGPTHGA</sequence>
<dbReference type="InterPro" id="IPR010920">
    <property type="entry name" value="LSM_dom_sf"/>
</dbReference>
<dbReference type="Gene3D" id="3.30.70.100">
    <property type="match status" value="1"/>
</dbReference>
<evidence type="ECO:0000313" key="13">
    <source>
        <dbReference type="Proteomes" id="UP000318102"/>
    </source>
</evidence>
<dbReference type="Proteomes" id="UP000318102">
    <property type="component" value="Unassembled WGS sequence"/>
</dbReference>
<proteinExistence type="inferred from homology"/>
<dbReference type="FunFam" id="1.10.287.1260:FF:000005">
    <property type="entry name" value="Mechanosensitive ion channel family protein"/>
    <property type="match status" value="1"/>
</dbReference>
<dbReference type="InterPro" id="IPR045276">
    <property type="entry name" value="YbiO_bact"/>
</dbReference>
<dbReference type="GO" id="GO:0008381">
    <property type="term" value="F:mechanosensitive monoatomic ion channel activity"/>
    <property type="evidence" value="ECO:0007669"/>
    <property type="project" value="InterPro"/>
</dbReference>
<dbReference type="OrthoDB" id="9809206at2"/>
<dbReference type="InterPro" id="IPR023408">
    <property type="entry name" value="MscS_beta-dom_sf"/>
</dbReference>
<dbReference type="SUPFAM" id="SSF82861">
    <property type="entry name" value="Mechanosensitive channel protein MscS (YggB), transmembrane region"/>
    <property type="match status" value="1"/>
</dbReference>
<organism evidence="12 13">
    <name type="scientific">Paenibacillus agilis</name>
    <dbReference type="NCBI Taxonomy" id="3020863"/>
    <lineage>
        <taxon>Bacteria</taxon>
        <taxon>Bacillati</taxon>
        <taxon>Bacillota</taxon>
        <taxon>Bacilli</taxon>
        <taxon>Bacillales</taxon>
        <taxon>Paenibacillaceae</taxon>
        <taxon>Paenibacillus</taxon>
    </lineage>
</organism>
<dbReference type="InterPro" id="IPR011066">
    <property type="entry name" value="MscS_channel_C_sf"/>
</dbReference>
<dbReference type="EMBL" id="VNJK01000002">
    <property type="protein sequence ID" value="TVX89808.1"/>
    <property type="molecule type" value="Genomic_DNA"/>
</dbReference>
<feature type="domain" description="Mechanosensitive ion channel MscS" evidence="9">
    <location>
        <begin position="140"/>
        <end position="203"/>
    </location>
</feature>
<protein>
    <submittedName>
        <fullName evidence="12">Mechanosensitive ion channel family protein</fullName>
    </submittedName>
</protein>
<dbReference type="Gene3D" id="2.30.30.60">
    <property type="match status" value="1"/>
</dbReference>
<feature type="domain" description="Mechanosensitive ion channel transmembrane helices 2/3" evidence="11">
    <location>
        <begin position="105"/>
        <end position="138"/>
    </location>
</feature>
<keyword evidence="4 8" id="KW-0812">Transmembrane</keyword>
<reference evidence="12 13" key="1">
    <citation type="submission" date="2019-07" db="EMBL/GenBank/DDBJ databases">
        <authorList>
            <person name="Kim J."/>
        </authorList>
    </citation>
    <scope>NUCLEOTIDE SEQUENCE [LARGE SCALE GENOMIC DNA]</scope>
    <source>
        <strain evidence="12 13">N4</strain>
    </source>
</reference>
<evidence type="ECO:0000256" key="4">
    <source>
        <dbReference type="ARBA" id="ARBA00022692"/>
    </source>
</evidence>
<keyword evidence="13" id="KW-1185">Reference proteome</keyword>
<evidence type="ECO:0000256" key="8">
    <source>
        <dbReference type="SAM" id="Phobius"/>
    </source>
</evidence>
<name>A0A559IQ98_9BACL</name>
<dbReference type="AlphaFoldDB" id="A0A559IQ98"/>
<comment type="function">
    <text evidence="7">May play a role in resistance to osmotic downshock.</text>
</comment>
<dbReference type="SUPFAM" id="SSF50182">
    <property type="entry name" value="Sm-like ribonucleoproteins"/>
    <property type="match status" value="1"/>
</dbReference>
<dbReference type="RefSeq" id="WP_144992649.1">
    <property type="nucleotide sequence ID" value="NZ_VNJK01000002.1"/>
</dbReference>
<dbReference type="InterPro" id="IPR006685">
    <property type="entry name" value="MscS_channel_2nd"/>
</dbReference>
<evidence type="ECO:0000256" key="5">
    <source>
        <dbReference type="ARBA" id="ARBA00022989"/>
    </source>
</evidence>
<comment type="subcellular location">
    <subcellularLocation>
        <location evidence="1">Cell membrane</location>
        <topology evidence="1">Multi-pass membrane protein</topology>
    </subcellularLocation>
</comment>
<feature type="transmembrane region" description="Helical" evidence="8">
    <location>
        <begin position="94"/>
        <end position="115"/>
    </location>
</feature>
<gene>
    <name evidence="12" type="ORF">FPZ44_18855</name>
</gene>
<dbReference type="Pfam" id="PF21088">
    <property type="entry name" value="MS_channel_1st"/>
    <property type="match status" value="1"/>
</dbReference>
<feature type="domain" description="Mechanosensitive ion channel MscS C-terminal" evidence="10">
    <location>
        <begin position="210"/>
        <end position="294"/>
    </location>
</feature>
<keyword evidence="5 8" id="KW-1133">Transmembrane helix</keyword>
<dbReference type="InterPro" id="IPR049142">
    <property type="entry name" value="MS_channel_1st"/>
</dbReference>
<dbReference type="InterPro" id="IPR011014">
    <property type="entry name" value="MscS_channel_TM-2"/>
</dbReference>
<evidence type="ECO:0000259" key="9">
    <source>
        <dbReference type="Pfam" id="PF00924"/>
    </source>
</evidence>
<evidence type="ECO:0000256" key="1">
    <source>
        <dbReference type="ARBA" id="ARBA00004651"/>
    </source>
</evidence>
<feature type="transmembrane region" description="Helical" evidence="8">
    <location>
        <begin position="43"/>
        <end position="65"/>
    </location>
</feature>
<evidence type="ECO:0000259" key="10">
    <source>
        <dbReference type="Pfam" id="PF21082"/>
    </source>
</evidence>
<comment type="similarity">
    <text evidence="2">Belongs to the MscS (TC 1.A.23) family.</text>
</comment>